<feature type="compositionally biased region" description="Basic and acidic residues" evidence="8">
    <location>
        <begin position="212"/>
        <end position="231"/>
    </location>
</feature>
<feature type="domain" description="RRM" evidence="9">
    <location>
        <begin position="48"/>
        <end position="126"/>
    </location>
</feature>
<dbReference type="InterPro" id="IPR027157">
    <property type="entry name" value="NCBP2"/>
</dbReference>
<evidence type="ECO:0000256" key="3">
    <source>
        <dbReference type="ARBA" id="ARBA00022664"/>
    </source>
</evidence>
<protein>
    <recommendedName>
        <fullName evidence="9">RRM domain-containing protein</fullName>
    </recommendedName>
</protein>
<keyword evidence="6" id="KW-0539">Nucleus</keyword>
<dbReference type="KEGG" id="bnn:FOA43_000300"/>
<feature type="region of interest" description="Disordered" evidence="8">
    <location>
        <begin position="132"/>
        <end position="151"/>
    </location>
</feature>
<dbReference type="RefSeq" id="XP_038776561.1">
    <property type="nucleotide sequence ID" value="XM_038920633.1"/>
</dbReference>
<name>A0A875RW57_EENNA</name>
<evidence type="ECO:0000256" key="8">
    <source>
        <dbReference type="SAM" id="MobiDB-lite"/>
    </source>
</evidence>
<comment type="similarity">
    <text evidence="2">Belongs to the RRM NCBP2 family.</text>
</comment>
<feature type="compositionally biased region" description="Basic and acidic residues" evidence="8">
    <location>
        <begin position="247"/>
        <end position="278"/>
    </location>
</feature>
<feature type="compositionally biased region" description="Basic and acidic residues" evidence="8">
    <location>
        <begin position="182"/>
        <end position="198"/>
    </location>
</feature>
<dbReference type="InterPro" id="IPR000504">
    <property type="entry name" value="RRM_dom"/>
</dbReference>
<organism evidence="10 11">
    <name type="scientific">Eeniella nana</name>
    <name type="common">Yeast</name>
    <name type="synonym">Brettanomyces nanus</name>
    <dbReference type="NCBI Taxonomy" id="13502"/>
    <lineage>
        <taxon>Eukaryota</taxon>
        <taxon>Fungi</taxon>
        <taxon>Dikarya</taxon>
        <taxon>Ascomycota</taxon>
        <taxon>Saccharomycotina</taxon>
        <taxon>Pichiomycetes</taxon>
        <taxon>Pichiales</taxon>
        <taxon>Pichiaceae</taxon>
        <taxon>Brettanomyces</taxon>
    </lineage>
</organism>
<dbReference type="PANTHER" id="PTHR18847:SF0">
    <property type="entry name" value="NUCLEAR CAP-BINDING PROTEIN SUBUNIT 2"/>
    <property type="match status" value="1"/>
</dbReference>
<evidence type="ECO:0000256" key="5">
    <source>
        <dbReference type="ARBA" id="ARBA00023187"/>
    </source>
</evidence>
<evidence type="ECO:0000256" key="1">
    <source>
        <dbReference type="ARBA" id="ARBA00004123"/>
    </source>
</evidence>
<dbReference type="Gene3D" id="3.30.70.330">
    <property type="match status" value="1"/>
</dbReference>
<gene>
    <name evidence="10" type="ORF">FOA43_000300</name>
</gene>
<dbReference type="Pfam" id="PF00076">
    <property type="entry name" value="RRM_1"/>
    <property type="match status" value="1"/>
</dbReference>
<sequence>MSSLGEFDTTSFKNSTFRLDRPSAYLVNKARRDEANGYSNLKKSMESATVYIGKLSFTTTEEQLFELFSDCGTIKQIIMGLDKNKLTPTGFCFIIFQKANSALNAVKFLNKSKINGKPMDIDLDPGFEEGRQFGRGLDGGQKQHVLQRRRLKRRYRERYDDRGSRGDRGDRDNRGNWGSRGNRGDFGDRGDRGGDRNRGYRQSYRGGPRRGYRAERGDRDNYHGDRERRYNDGLQYNRRPQNIDSHQYNDRPQYDSFTSREPEQDFRYASTREREFQHETYVPPDADHREHTEQGSGFAGATGSTRVTGAPGDKDEYVPDDGRSDFHGDNDKETQELPPHLQH</sequence>
<dbReference type="EMBL" id="CP064812">
    <property type="protein sequence ID" value="QPG72996.1"/>
    <property type="molecule type" value="Genomic_DNA"/>
</dbReference>
<dbReference type="OrthoDB" id="201398at2759"/>
<dbReference type="InterPro" id="IPR035979">
    <property type="entry name" value="RBD_domain_sf"/>
</dbReference>
<keyword evidence="3" id="KW-0507">mRNA processing</keyword>
<evidence type="ECO:0000259" key="9">
    <source>
        <dbReference type="PROSITE" id="PS50102"/>
    </source>
</evidence>
<comment type="subcellular location">
    <subcellularLocation>
        <location evidence="1">Nucleus</location>
    </subcellularLocation>
</comment>
<dbReference type="InterPro" id="IPR034148">
    <property type="entry name" value="NCBP2_RRM"/>
</dbReference>
<dbReference type="SUPFAM" id="SSF54928">
    <property type="entry name" value="RNA-binding domain, RBD"/>
    <property type="match status" value="1"/>
</dbReference>
<dbReference type="PROSITE" id="PS50102">
    <property type="entry name" value="RRM"/>
    <property type="match status" value="1"/>
</dbReference>
<feature type="compositionally biased region" description="Basic and acidic residues" evidence="8">
    <location>
        <begin position="312"/>
        <end position="335"/>
    </location>
</feature>
<accession>A0A875RW57</accession>
<dbReference type="GeneID" id="62193701"/>
<dbReference type="SMART" id="SM00360">
    <property type="entry name" value="RRM"/>
    <property type="match status" value="1"/>
</dbReference>
<feature type="compositionally biased region" description="Basic and acidic residues" evidence="8">
    <location>
        <begin position="157"/>
        <end position="174"/>
    </location>
</feature>
<evidence type="ECO:0000256" key="4">
    <source>
        <dbReference type="ARBA" id="ARBA00022884"/>
    </source>
</evidence>
<dbReference type="CDD" id="cd12240">
    <property type="entry name" value="RRM_NCBP2"/>
    <property type="match status" value="1"/>
</dbReference>
<dbReference type="AlphaFoldDB" id="A0A875RW57"/>
<dbReference type="Proteomes" id="UP000662931">
    <property type="component" value="Chromosome 1"/>
</dbReference>
<proteinExistence type="inferred from homology"/>
<evidence type="ECO:0000313" key="11">
    <source>
        <dbReference type="Proteomes" id="UP000662931"/>
    </source>
</evidence>
<evidence type="ECO:0000256" key="6">
    <source>
        <dbReference type="ARBA" id="ARBA00023242"/>
    </source>
</evidence>
<keyword evidence="5" id="KW-0508">mRNA splicing</keyword>
<feature type="region of interest" description="Disordered" evidence="8">
    <location>
        <begin position="156"/>
        <end position="343"/>
    </location>
</feature>
<reference evidence="10" key="1">
    <citation type="submission" date="2020-10" db="EMBL/GenBank/DDBJ databases">
        <authorList>
            <person name="Roach M.J.R."/>
        </authorList>
    </citation>
    <scope>NUCLEOTIDE SEQUENCE</scope>
    <source>
        <strain evidence="10">CBS 1945</strain>
    </source>
</reference>
<evidence type="ECO:0000256" key="7">
    <source>
        <dbReference type="PROSITE-ProRule" id="PRU00176"/>
    </source>
</evidence>
<dbReference type="GO" id="GO:0045292">
    <property type="term" value="P:mRNA cis splicing, via spliceosome"/>
    <property type="evidence" value="ECO:0007669"/>
    <property type="project" value="InterPro"/>
</dbReference>
<dbReference type="InterPro" id="IPR012677">
    <property type="entry name" value="Nucleotide-bd_a/b_plait_sf"/>
</dbReference>
<dbReference type="PANTHER" id="PTHR18847">
    <property type="entry name" value="20 KD NUCLEAR CAP BINDING PROTEIN"/>
    <property type="match status" value="1"/>
</dbReference>
<evidence type="ECO:0000256" key="2">
    <source>
        <dbReference type="ARBA" id="ARBA00010725"/>
    </source>
</evidence>
<dbReference type="GO" id="GO:0005846">
    <property type="term" value="C:nuclear cap binding complex"/>
    <property type="evidence" value="ECO:0007669"/>
    <property type="project" value="InterPro"/>
</dbReference>
<dbReference type="GO" id="GO:0005634">
    <property type="term" value="C:nucleus"/>
    <property type="evidence" value="ECO:0007669"/>
    <property type="project" value="UniProtKB-SubCell"/>
</dbReference>
<dbReference type="GO" id="GO:0000339">
    <property type="term" value="F:RNA cap binding"/>
    <property type="evidence" value="ECO:0007669"/>
    <property type="project" value="InterPro"/>
</dbReference>
<evidence type="ECO:0000313" key="10">
    <source>
        <dbReference type="EMBL" id="QPG72996.1"/>
    </source>
</evidence>
<keyword evidence="4 7" id="KW-0694">RNA-binding</keyword>
<keyword evidence="11" id="KW-1185">Reference proteome</keyword>